<sequence>MKISCSVCVVNRVMPALPAHLRKKASKSTLALCRHPKNFEYCLILFSAQNKNSTKYSINGNIDKVLTKFVNEGKCTIQLKKPEHDICIQADSIQLKGFLHLLKRVLNGYVLSKELTLSSLSVTPIKPKDIAPTKLTITARSEYPSKGFPRTLEYLYINSIKRCGLDVGILQLMKLKVLNLSDNQIEYLPEELSNLPNLKELNMAHNQLGKGTIKQWSWIGGYLSKNLVLLDLSYNELTFVPEQLIKLQNLFSLHLSHNKLQKLPCGLGNLRSLRIFSASNNKFLSLPEGVPFREHGIPKALNVGSLKEYAGKKVLWARLPYPKGSIPLTLIEFLDYAKYCVCGKACFSLFLRNTHSMPLNYISETISVGATDTIYAPVDCYYCSLKCYNTSFHNRPRYAIVR</sequence>
<keyword evidence="6" id="KW-1185">Reference proteome</keyword>
<dbReference type="SMART" id="SM00369">
    <property type="entry name" value="LRR_TYP"/>
    <property type="match status" value="5"/>
</dbReference>
<protein>
    <recommendedName>
        <fullName evidence="4">PIF1/LRR1 pleckstrin homology domain-containing protein</fullName>
    </recommendedName>
</protein>
<feature type="domain" description="PIF1/LRR1 pleckstrin homology" evidence="4">
    <location>
        <begin position="1"/>
        <end position="114"/>
    </location>
</feature>
<reference evidence="5" key="1">
    <citation type="submission" date="2020-08" db="EMBL/GenBank/DDBJ databases">
        <title>Genome sequencing and assembly of the red palm weevil Rhynchophorus ferrugineus.</title>
        <authorList>
            <person name="Dias G.B."/>
            <person name="Bergman C.M."/>
            <person name="Manee M."/>
        </authorList>
    </citation>
    <scope>NUCLEOTIDE SEQUENCE</scope>
    <source>
        <strain evidence="5">AA-2017</strain>
        <tissue evidence="5">Whole larva</tissue>
    </source>
</reference>
<comment type="caution">
    <text evidence="5">The sequence shown here is derived from an EMBL/GenBank/DDBJ whole genome shotgun (WGS) entry which is preliminary data.</text>
</comment>
<dbReference type="Gene3D" id="3.80.10.10">
    <property type="entry name" value="Ribonuclease Inhibitor"/>
    <property type="match status" value="1"/>
</dbReference>
<evidence type="ECO:0000256" key="3">
    <source>
        <dbReference type="ARBA" id="ARBA00023242"/>
    </source>
</evidence>
<evidence type="ECO:0000259" key="4">
    <source>
        <dbReference type="Pfam" id="PF25344"/>
    </source>
</evidence>
<keyword evidence="3" id="KW-0539">Nucleus</keyword>
<dbReference type="Pfam" id="PF13855">
    <property type="entry name" value="LRR_8"/>
    <property type="match status" value="2"/>
</dbReference>
<dbReference type="SUPFAM" id="SSF52058">
    <property type="entry name" value="L domain-like"/>
    <property type="match status" value="1"/>
</dbReference>
<name>A0A834I8W6_RHYFE</name>
<evidence type="ECO:0000256" key="1">
    <source>
        <dbReference type="ARBA" id="ARBA00022614"/>
    </source>
</evidence>
<dbReference type="PROSITE" id="PS51450">
    <property type="entry name" value="LRR"/>
    <property type="match status" value="2"/>
</dbReference>
<dbReference type="EMBL" id="JAACXV010013370">
    <property type="protein sequence ID" value="KAF7273565.1"/>
    <property type="molecule type" value="Genomic_DNA"/>
</dbReference>
<dbReference type="PANTHER" id="PTHR48051:SF52">
    <property type="entry name" value="LEUCINE-RICH REPEAT PROTEIN 1"/>
    <property type="match status" value="1"/>
</dbReference>
<dbReference type="Pfam" id="PF25344">
    <property type="entry name" value="PH_LRR1"/>
    <property type="match status" value="1"/>
</dbReference>
<dbReference type="InterPro" id="IPR032675">
    <property type="entry name" value="LRR_dom_sf"/>
</dbReference>
<dbReference type="InterPro" id="IPR050216">
    <property type="entry name" value="LRR_domain-containing"/>
</dbReference>
<keyword evidence="2" id="KW-0677">Repeat</keyword>
<proteinExistence type="predicted"/>
<dbReference type="PANTHER" id="PTHR48051">
    <property type="match status" value="1"/>
</dbReference>
<dbReference type="Proteomes" id="UP000625711">
    <property type="component" value="Unassembled WGS sequence"/>
</dbReference>
<evidence type="ECO:0000313" key="5">
    <source>
        <dbReference type="EMBL" id="KAF7273565.1"/>
    </source>
</evidence>
<dbReference type="InterPro" id="IPR057437">
    <property type="entry name" value="PIF1/LRR1_PH"/>
</dbReference>
<keyword evidence="1" id="KW-0433">Leucine-rich repeat</keyword>
<dbReference type="AlphaFoldDB" id="A0A834I8W6"/>
<dbReference type="OrthoDB" id="17912at2759"/>
<accession>A0A834I8W6</accession>
<organism evidence="5 6">
    <name type="scientific">Rhynchophorus ferrugineus</name>
    <name type="common">Red palm weevil</name>
    <name type="synonym">Curculio ferrugineus</name>
    <dbReference type="NCBI Taxonomy" id="354439"/>
    <lineage>
        <taxon>Eukaryota</taxon>
        <taxon>Metazoa</taxon>
        <taxon>Ecdysozoa</taxon>
        <taxon>Arthropoda</taxon>
        <taxon>Hexapoda</taxon>
        <taxon>Insecta</taxon>
        <taxon>Pterygota</taxon>
        <taxon>Neoptera</taxon>
        <taxon>Endopterygota</taxon>
        <taxon>Coleoptera</taxon>
        <taxon>Polyphaga</taxon>
        <taxon>Cucujiformia</taxon>
        <taxon>Curculionidae</taxon>
        <taxon>Dryophthorinae</taxon>
        <taxon>Rhynchophorus</taxon>
    </lineage>
</organism>
<gene>
    <name evidence="5" type="ORF">GWI33_013727</name>
</gene>
<evidence type="ECO:0000256" key="2">
    <source>
        <dbReference type="ARBA" id="ARBA00022737"/>
    </source>
</evidence>
<dbReference type="InterPro" id="IPR001611">
    <property type="entry name" value="Leu-rich_rpt"/>
</dbReference>
<evidence type="ECO:0000313" key="6">
    <source>
        <dbReference type="Proteomes" id="UP000625711"/>
    </source>
</evidence>
<dbReference type="GO" id="GO:0005737">
    <property type="term" value="C:cytoplasm"/>
    <property type="evidence" value="ECO:0007669"/>
    <property type="project" value="TreeGrafter"/>
</dbReference>
<dbReference type="InterPro" id="IPR003591">
    <property type="entry name" value="Leu-rich_rpt_typical-subtyp"/>
</dbReference>